<dbReference type="OMA" id="NFWENER"/>
<dbReference type="GO" id="GO:0051382">
    <property type="term" value="P:kinetochore assembly"/>
    <property type="evidence" value="ECO:0007669"/>
    <property type="project" value="InterPro"/>
</dbReference>
<dbReference type="OrthoDB" id="1939643at2759"/>
<feature type="compositionally biased region" description="Acidic residues" evidence="5">
    <location>
        <begin position="318"/>
        <end position="344"/>
    </location>
</feature>
<feature type="region of interest" description="Disordered" evidence="5">
    <location>
        <begin position="1"/>
        <end position="55"/>
    </location>
</feature>
<dbReference type="PANTHER" id="PTHR16684:SF11">
    <property type="entry name" value="CENTROMERE PROTEIN C"/>
    <property type="match status" value="1"/>
</dbReference>
<evidence type="ECO:0000256" key="4">
    <source>
        <dbReference type="ARBA" id="ARBA00023242"/>
    </source>
</evidence>
<evidence type="ECO:0000256" key="3">
    <source>
        <dbReference type="ARBA" id="ARBA00023125"/>
    </source>
</evidence>
<accession>A0A6A5CCS7</accession>
<reference evidence="7 8" key="1">
    <citation type="journal article" date="2019" name="Sci. Rep.">
        <title>Nanopore sequencing improves the draft genome of the human pathogenic amoeba Naegleria fowleri.</title>
        <authorList>
            <person name="Liechti N."/>
            <person name="Schurch N."/>
            <person name="Bruggmann R."/>
            <person name="Wittwer M."/>
        </authorList>
    </citation>
    <scope>NUCLEOTIDE SEQUENCE [LARGE SCALE GENOMIC DNA]</scope>
    <source>
        <strain evidence="7 8">ATCC 30894</strain>
    </source>
</reference>
<keyword evidence="8" id="KW-1185">Reference proteome</keyword>
<dbReference type="GO" id="GO:0051455">
    <property type="term" value="P:spindle attachment to meiosis I kinetochore"/>
    <property type="evidence" value="ECO:0007669"/>
    <property type="project" value="TreeGrafter"/>
</dbReference>
<dbReference type="Proteomes" id="UP000444721">
    <property type="component" value="Unassembled WGS sequence"/>
</dbReference>
<dbReference type="GeneID" id="68107378"/>
<dbReference type="VEuPathDB" id="AmoebaDB:FDP41_000160"/>
<keyword evidence="3" id="KW-0238">DNA-binding</keyword>
<dbReference type="GO" id="GO:0019237">
    <property type="term" value="F:centromeric DNA binding"/>
    <property type="evidence" value="ECO:0007669"/>
    <property type="project" value="InterPro"/>
</dbReference>
<evidence type="ECO:0000256" key="5">
    <source>
        <dbReference type="SAM" id="MobiDB-lite"/>
    </source>
</evidence>
<proteinExistence type="inferred from homology"/>
<feature type="domain" description="Mif2/CENP-C cupin" evidence="6">
    <location>
        <begin position="603"/>
        <end position="683"/>
    </location>
</feature>
<keyword evidence="4" id="KW-0539">Nucleus</keyword>
<dbReference type="InterPro" id="IPR014710">
    <property type="entry name" value="RmlC-like_jellyroll"/>
</dbReference>
<dbReference type="GO" id="GO:0005634">
    <property type="term" value="C:nucleus"/>
    <property type="evidence" value="ECO:0007669"/>
    <property type="project" value="UniProtKB-SubCell"/>
</dbReference>
<dbReference type="InterPro" id="IPR011051">
    <property type="entry name" value="RmlC_Cupin_sf"/>
</dbReference>
<comment type="caution">
    <text evidence="7">The sequence shown here is derived from an EMBL/GenBank/DDBJ whole genome shotgun (WGS) entry which is preliminary data.</text>
</comment>
<sequence length="732" mass="82190">MQNQPNGDGTNTRGTVSNAVGDQQQHTAGGLMPPPASTNTSSSIGTDGTEQRIPRRLLMQAFKRPGTEFVPRERPRESYDDVLAKHTIGKRSGQRLVSVDSDDPFKFFDVNTAQFMNQAQARNDEQSVLSLSTITINDSDSGVSMISSKTGYSVFSSSEEEKSPEKAVTSSTRPQQEIGEPMEEVTSSSEDGGSVKVDTSKAAAKSTVTIRPHVDTPRKQLEISKITTTETEQDKSILEDINKLRSPPNTNTSSAPITDDMEFGNDIGLGFEEAMGFGSEQDEIIDGDIFSSKKKKPKYSQQEQEDSQFSRKSHIQSQEEEETDEQQEQEDEQEQDQEKDQEDEREMRRIEKARRQKSQSEYEENTSYDATPTPRFTLPRNEVDMYQDEADDFSQSVEQSFIAEKYIPREKLDLHDDDLEDDLANEVEEEMERVDPEYEDTQVDLNATHDNTIHEDLVPTQQEKVVVHGSKHDLTIENTRAERLRPRVTKPCNFWENERPIAEETGKLSKIRPLVKQAPPKRKAPTSSNKRRQTSDSSIITLRKGMFDVINENGEEEKVQIAATPEMGQETNFRFKKDNSASGFSTEILPDNSTAKPHMTMVNLLDGKGIVSGTLTIQPGQVKPSTNTGTHSETFYCLSGSVSVKVHTNTPFVLKRGCVLHVPPHNAFSIGNLGKTPCKLFFVFSATEYEEEEEDANQSPQEEMQREEEQDGQQEPNHKTNPPPTDILDESV</sequence>
<feature type="region of interest" description="Disordered" evidence="5">
    <location>
        <begin position="155"/>
        <end position="380"/>
    </location>
</feature>
<comment type="similarity">
    <text evidence="2">Belongs to the CENP-C/MIF2 family.</text>
</comment>
<evidence type="ECO:0000313" key="8">
    <source>
        <dbReference type="Proteomes" id="UP000444721"/>
    </source>
</evidence>
<dbReference type="GO" id="GO:0051315">
    <property type="term" value="P:attachment of mitotic spindle microtubules to kinetochore"/>
    <property type="evidence" value="ECO:0007669"/>
    <property type="project" value="TreeGrafter"/>
</dbReference>
<dbReference type="VEuPathDB" id="AmoebaDB:NfTy_025340"/>
<protein>
    <recommendedName>
        <fullName evidence="6">Mif2/CENP-C cupin domain-containing protein</fullName>
    </recommendedName>
</protein>
<feature type="compositionally biased region" description="Basic and acidic residues" evidence="5">
    <location>
        <begin position="212"/>
        <end position="222"/>
    </location>
</feature>
<feature type="compositionally biased region" description="Basic and acidic residues" evidence="5">
    <location>
        <begin position="232"/>
        <end position="243"/>
    </location>
</feature>
<dbReference type="Gene3D" id="2.60.120.10">
    <property type="entry name" value="Jelly Rolls"/>
    <property type="match status" value="1"/>
</dbReference>
<dbReference type="VEuPathDB" id="AmoebaDB:NF0011660"/>
<dbReference type="PANTHER" id="PTHR16684">
    <property type="entry name" value="CENTROMERE PROTEIN C"/>
    <property type="match status" value="1"/>
</dbReference>
<feature type="compositionally biased region" description="Basic residues" evidence="5">
    <location>
        <begin position="519"/>
        <end position="532"/>
    </location>
</feature>
<dbReference type="InterPro" id="IPR028386">
    <property type="entry name" value="CENP-C/Mif2/cnp3"/>
</dbReference>
<evidence type="ECO:0000256" key="1">
    <source>
        <dbReference type="ARBA" id="ARBA00004123"/>
    </source>
</evidence>
<feature type="compositionally biased region" description="Polar residues" evidence="5">
    <location>
        <begin position="37"/>
        <end position="48"/>
    </location>
</feature>
<feature type="region of interest" description="Disordered" evidence="5">
    <location>
        <begin position="689"/>
        <end position="732"/>
    </location>
</feature>
<evidence type="ECO:0000256" key="2">
    <source>
        <dbReference type="ARBA" id="ARBA00010291"/>
    </source>
</evidence>
<dbReference type="Pfam" id="PF11699">
    <property type="entry name" value="CENP-C_C"/>
    <property type="match status" value="1"/>
</dbReference>
<evidence type="ECO:0000259" key="6">
    <source>
        <dbReference type="Pfam" id="PF11699"/>
    </source>
</evidence>
<gene>
    <name evidence="7" type="ORF">FDP41_000160</name>
</gene>
<comment type="subcellular location">
    <subcellularLocation>
        <location evidence="1">Nucleus</location>
    </subcellularLocation>
</comment>
<name>A0A6A5CCS7_NAEFO</name>
<dbReference type="EMBL" id="VFQX01000001">
    <property type="protein sequence ID" value="KAF0985121.1"/>
    <property type="molecule type" value="Genomic_DNA"/>
</dbReference>
<dbReference type="AlphaFoldDB" id="A0A6A5CCS7"/>
<dbReference type="InterPro" id="IPR025974">
    <property type="entry name" value="Mif2/CENP-C_cupin"/>
</dbReference>
<evidence type="ECO:0000313" key="7">
    <source>
        <dbReference type="EMBL" id="KAF0985121.1"/>
    </source>
</evidence>
<feature type="region of interest" description="Disordered" evidence="5">
    <location>
        <begin position="505"/>
        <end position="538"/>
    </location>
</feature>
<dbReference type="GO" id="GO:0000776">
    <property type="term" value="C:kinetochore"/>
    <property type="evidence" value="ECO:0007669"/>
    <property type="project" value="InterPro"/>
</dbReference>
<organism evidence="7 8">
    <name type="scientific">Naegleria fowleri</name>
    <name type="common">Brain eating amoeba</name>
    <dbReference type="NCBI Taxonomy" id="5763"/>
    <lineage>
        <taxon>Eukaryota</taxon>
        <taxon>Discoba</taxon>
        <taxon>Heterolobosea</taxon>
        <taxon>Tetramitia</taxon>
        <taxon>Eutetramitia</taxon>
        <taxon>Vahlkampfiidae</taxon>
        <taxon>Naegleria</taxon>
    </lineage>
</organism>
<feature type="compositionally biased region" description="Polar residues" evidence="5">
    <location>
        <begin position="1"/>
        <end position="27"/>
    </location>
</feature>
<dbReference type="SUPFAM" id="SSF51182">
    <property type="entry name" value="RmlC-like cupins"/>
    <property type="match status" value="1"/>
</dbReference>
<feature type="compositionally biased region" description="Polar residues" evidence="5">
    <location>
        <begin position="247"/>
        <end position="256"/>
    </location>
</feature>
<dbReference type="RefSeq" id="XP_044569834.1">
    <property type="nucleotide sequence ID" value="XM_044704702.1"/>
</dbReference>